<gene>
    <name evidence="1" type="ORF">CEPIT_LOCUS24078</name>
</gene>
<sequence length="109" mass="12073">MTNLENAATSENVVVENNVNETSENNVNSVFVTNSGDTPEFVATGSHMVDLTGMPEKFSAHFFKRWQQRMKIWLITKGLLSVSITVCPPLSSQIPKVLNAKLYGVRGMK</sequence>
<keyword evidence="2" id="KW-1185">Reference proteome</keyword>
<dbReference type="EMBL" id="CAMAPF010000922">
    <property type="protein sequence ID" value="CAH9121920.1"/>
    <property type="molecule type" value="Genomic_DNA"/>
</dbReference>
<dbReference type="Proteomes" id="UP001152523">
    <property type="component" value="Unassembled WGS sequence"/>
</dbReference>
<organism evidence="1 2">
    <name type="scientific">Cuscuta epithymum</name>
    <dbReference type="NCBI Taxonomy" id="186058"/>
    <lineage>
        <taxon>Eukaryota</taxon>
        <taxon>Viridiplantae</taxon>
        <taxon>Streptophyta</taxon>
        <taxon>Embryophyta</taxon>
        <taxon>Tracheophyta</taxon>
        <taxon>Spermatophyta</taxon>
        <taxon>Magnoliopsida</taxon>
        <taxon>eudicotyledons</taxon>
        <taxon>Gunneridae</taxon>
        <taxon>Pentapetalae</taxon>
        <taxon>asterids</taxon>
        <taxon>lamiids</taxon>
        <taxon>Solanales</taxon>
        <taxon>Convolvulaceae</taxon>
        <taxon>Cuscuteae</taxon>
        <taxon>Cuscuta</taxon>
        <taxon>Cuscuta subgen. Cuscuta</taxon>
    </lineage>
</organism>
<dbReference type="AlphaFoldDB" id="A0AAV0EDG5"/>
<proteinExistence type="predicted"/>
<evidence type="ECO:0000313" key="1">
    <source>
        <dbReference type="EMBL" id="CAH9121920.1"/>
    </source>
</evidence>
<accession>A0AAV0EDG5</accession>
<name>A0AAV0EDG5_9ASTE</name>
<evidence type="ECO:0000313" key="2">
    <source>
        <dbReference type="Proteomes" id="UP001152523"/>
    </source>
</evidence>
<comment type="caution">
    <text evidence="1">The sequence shown here is derived from an EMBL/GenBank/DDBJ whole genome shotgun (WGS) entry which is preliminary data.</text>
</comment>
<reference evidence="1" key="1">
    <citation type="submission" date="2022-07" db="EMBL/GenBank/DDBJ databases">
        <authorList>
            <person name="Macas J."/>
            <person name="Novak P."/>
            <person name="Neumann P."/>
        </authorList>
    </citation>
    <scope>NUCLEOTIDE SEQUENCE</scope>
</reference>
<protein>
    <submittedName>
        <fullName evidence="1">Uncharacterized protein</fullName>
    </submittedName>
</protein>